<keyword evidence="2" id="KW-0396">Initiation factor</keyword>
<dbReference type="GO" id="GO:0003743">
    <property type="term" value="F:translation initiation factor activity"/>
    <property type="evidence" value="ECO:0007669"/>
    <property type="project" value="UniProtKB-KW"/>
</dbReference>
<dbReference type="PANTHER" id="PTHR13937:SF0">
    <property type="entry name" value="EUKARYOTIC TRANSLATION INITIATION FACTOR 3 SUBUNIT C-RELATED"/>
    <property type="match status" value="1"/>
</dbReference>
<keyword evidence="3" id="KW-0648">Protein biosynthesis</keyword>
<name>A0A813KJI6_POLGL</name>
<protein>
    <recommendedName>
        <fullName evidence="5">PCI domain-containing protein</fullName>
    </recommendedName>
</protein>
<reference evidence="6" key="1">
    <citation type="submission" date="2021-02" db="EMBL/GenBank/DDBJ databases">
        <authorList>
            <person name="Dougan E. K."/>
            <person name="Rhodes N."/>
            <person name="Thang M."/>
            <person name="Chan C."/>
        </authorList>
    </citation>
    <scope>NUCLEOTIDE SEQUENCE</scope>
</reference>
<organism evidence="6 7">
    <name type="scientific">Polarella glacialis</name>
    <name type="common">Dinoflagellate</name>
    <dbReference type="NCBI Taxonomy" id="89957"/>
    <lineage>
        <taxon>Eukaryota</taxon>
        <taxon>Sar</taxon>
        <taxon>Alveolata</taxon>
        <taxon>Dinophyceae</taxon>
        <taxon>Suessiales</taxon>
        <taxon>Suessiaceae</taxon>
        <taxon>Polarella</taxon>
    </lineage>
</organism>
<feature type="region of interest" description="Disordered" evidence="4">
    <location>
        <begin position="890"/>
        <end position="977"/>
    </location>
</feature>
<feature type="region of interest" description="Disordered" evidence="4">
    <location>
        <begin position="181"/>
        <end position="331"/>
    </location>
</feature>
<dbReference type="HAMAP" id="MF_03002">
    <property type="entry name" value="eIF3c"/>
    <property type="match status" value="1"/>
</dbReference>
<dbReference type="PANTHER" id="PTHR13937">
    <property type="entry name" value="EUKARYOTIC TRANSLATION INITATION FACTOR 3, SUBUNIT 8 EIF3S8 -RELATED"/>
    <property type="match status" value="1"/>
</dbReference>
<feature type="compositionally biased region" description="Basic and acidic residues" evidence="4">
    <location>
        <begin position="136"/>
        <end position="153"/>
    </location>
</feature>
<dbReference type="AlphaFoldDB" id="A0A813KJI6"/>
<dbReference type="InterPro" id="IPR008905">
    <property type="entry name" value="EIF3C_N_dom"/>
</dbReference>
<dbReference type="GO" id="GO:0031369">
    <property type="term" value="F:translation initiation factor binding"/>
    <property type="evidence" value="ECO:0007669"/>
    <property type="project" value="InterPro"/>
</dbReference>
<feature type="non-terminal residue" evidence="6">
    <location>
        <position position="1"/>
    </location>
</feature>
<dbReference type="Pfam" id="PF05470">
    <property type="entry name" value="eIF-3c_N"/>
    <property type="match status" value="1"/>
</dbReference>
<feature type="compositionally biased region" description="Basic and acidic residues" evidence="4">
    <location>
        <begin position="958"/>
        <end position="971"/>
    </location>
</feature>
<evidence type="ECO:0000256" key="3">
    <source>
        <dbReference type="ARBA" id="ARBA00022917"/>
    </source>
</evidence>
<dbReference type="EMBL" id="CAJNNW010029562">
    <property type="protein sequence ID" value="CAE8700684.1"/>
    <property type="molecule type" value="Genomic_DNA"/>
</dbReference>
<proteinExistence type="inferred from homology"/>
<evidence type="ECO:0000259" key="5">
    <source>
        <dbReference type="SMART" id="SM00088"/>
    </source>
</evidence>
<feature type="compositionally biased region" description="Basic and acidic residues" evidence="4">
    <location>
        <begin position="890"/>
        <end position="900"/>
    </location>
</feature>
<accession>A0A813KJI6</accession>
<gene>
    <name evidence="6" type="ORF">PGLA2088_LOCUS31730</name>
</gene>
<dbReference type="InterPro" id="IPR027516">
    <property type="entry name" value="EIF3C"/>
</dbReference>
<feature type="region of interest" description="Disordered" evidence="4">
    <location>
        <begin position="1"/>
        <end position="59"/>
    </location>
</feature>
<feature type="compositionally biased region" description="Low complexity" evidence="4">
    <location>
        <begin position="196"/>
        <end position="246"/>
    </location>
</feature>
<dbReference type="Proteomes" id="UP000626109">
    <property type="component" value="Unassembled WGS sequence"/>
</dbReference>
<evidence type="ECO:0000256" key="4">
    <source>
        <dbReference type="SAM" id="MobiDB-lite"/>
    </source>
</evidence>
<feature type="compositionally biased region" description="Low complexity" evidence="4">
    <location>
        <begin position="10"/>
        <end position="20"/>
    </location>
</feature>
<dbReference type="InterPro" id="IPR000717">
    <property type="entry name" value="PCI_dom"/>
</dbReference>
<evidence type="ECO:0000313" key="7">
    <source>
        <dbReference type="Proteomes" id="UP000626109"/>
    </source>
</evidence>
<evidence type="ECO:0000256" key="2">
    <source>
        <dbReference type="ARBA" id="ARBA00022540"/>
    </source>
</evidence>
<comment type="caution">
    <text evidence="6">The sequence shown here is derived from an EMBL/GenBank/DDBJ whole genome shotgun (WGS) entry which is preliminary data.</text>
</comment>
<feature type="region of interest" description="Disordered" evidence="4">
    <location>
        <begin position="136"/>
        <end position="160"/>
    </location>
</feature>
<sequence length="1204" mass="131950">MAGNKFWGGSESSSSDSDASSSEDEKPTAATAAAAGGPRKQMARWAEESSSDEEVEAKRVVRSGTDKRYDQLMDKIKIMNNHIKIDDFATTITDYETIVKMLEKLRTVVEQDGGPPRQFLKAISALEDYVERTHAELQEKKQSKGEKLPENKQRAFNTLRAKVRKGNKQFEDELIKFKETADDFAGDENGSDGKSDASSSDSDAEAGSGSGSSSSSSGSGSDSDSDSDSGTASDSDSEESGSYKSGKGSGSESDDGDEDAAREKKMLRWLITPEKLAEREKKGATEDQNQNKKNDQKAKDEEKRERRPKKGTDTGSKETKEKTHEKDEYTEEELMKKVTEIAQQRGRRGFDRKVYIEKLNHFMTHAVKMGPSSQLYILSSMVACDFDNTGSAFASMRIDMWNEALTKVNKMLPLLFLAYKDKKDSGEELKTDDDNEDPRCFARQQELFVAYVEKLDDELYKALQFTIDVYGSEYQEILANSSKFLKLIKRTLKFFEDAHDPAYLGIVALRLMEQLYYKPDMLNAKVYEALNFTMSDEEKPDWIWPQKSQEYMAKLCHFVTATNNPVKQRRACLCQAYHLAVHDSFQPARDLMHLGNLQEQAMESDVHTQILYNRVIAQMGLCAFRLGKIQEAHNCLMDVCQYNKVRELLAQGLSYSKNMERTAEQERAERQRQLPYHMHINLEVLESAHHICGMLLEVPNMAMQAIDPNNKRVISRVLRRSLDQYDKQIYTGPPENAKESVVAAAKSLQRGEWLAACTALDDLKLWEHIDPGNPENGLKVKDMITVKVKTEALRTYLFAFSSIYDAFQLDQLVSMFSLEAVLVHSIISKMMIKEELTAFWDESSKYVLLQHVEPSSLQRLALTLADRGAQAVENNERLLDQKSGGYAFKEGGKGGDRWNDGGKGFGKGKGKGKDGKDGKGKGKGKAPVTGPRVMRGWENARAGANRAGTGQRGFSTGIREDTGPVRSDRPDFGGGGGGYGGGGGGGYGGGGGGGYGGGGGGGRFGGGGGGFGGGGGGAGGGNWCSANSSIAENTLVVGFALRQIELNRQLTASYRGEDVLVIVRKSLEEFNLVNCTTALNRYAKGTAFPGKGTGKTGGQPQELSSVLARTAQLVKDFGSQVPAQNLANSLWAIERLGLGASPDAVAIANATRLAVSDPRRLKGFSGQNLANVMWAIAKIGGAASIDFKPFAVALAERAWDLNGQ</sequence>
<feature type="compositionally biased region" description="Basic and acidic residues" evidence="4">
    <location>
        <begin position="275"/>
        <end position="331"/>
    </location>
</feature>
<feature type="compositionally biased region" description="Low complexity" evidence="4">
    <location>
        <begin position="936"/>
        <end position="953"/>
    </location>
</feature>
<evidence type="ECO:0000313" key="6">
    <source>
        <dbReference type="EMBL" id="CAE8700684.1"/>
    </source>
</evidence>
<keyword evidence="1" id="KW-0963">Cytoplasm</keyword>
<dbReference type="GO" id="GO:0005852">
    <property type="term" value="C:eukaryotic translation initiation factor 3 complex"/>
    <property type="evidence" value="ECO:0007669"/>
    <property type="project" value="InterPro"/>
</dbReference>
<dbReference type="SMART" id="SM00088">
    <property type="entry name" value="PINT"/>
    <property type="match status" value="1"/>
</dbReference>
<feature type="compositionally biased region" description="Low complexity" evidence="4">
    <location>
        <begin position="28"/>
        <end position="38"/>
    </location>
</feature>
<feature type="domain" description="PCI" evidence="5">
    <location>
        <begin position="783"/>
        <end position="867"/>
    </location>
</feature>
<dbReference type="GO" id="GO:0003723">
    <property type="term" value="F:RNA binding"/>
    <property type="evidence" value="ECO:0007669"/>
    <property type="project" value="InterPro"/>
</dbReference>
<evidence type="ECO:0000256" key="1">
    <source>
        <dbReference type="ARBA" id="ARBA00022490"/>
    </source>
</evidence>
<feature type="compositionally biased region" description="Basic and acidic residues" evidence="4">
    <location>
        <begin position="911"/>
        <end position="920"/>
    </location>
</feature>